<dbReference type="EMBL" id="KV441498">
    <property type="protein sequence ID" value="OAG14630.1"/>
    <property type="molecule type" value="Genomic_DNA"/>
</dbReference>
<dbReference type="AlphaFoldDB" id="A0A177D633"/>
<dbReference type="GO" id="GO:0000981">
    <property type="term" value="F:DNA-binding transcription factor activity, RNA polymerase II-specific"/>
    <property type="evidence" value="ECO:0007669"/>
    <property type="project" value="InterPro"/>
</dbReference>
<dbReference type="STRING" id="5599.A0A177D633"/>
<dbReference type="Pfam" id="PF00172">
    <property type="entry name" value="Zn_clus"/>
    <property type="match status" value="1"/>
</dbReference>
<dbReference type="VEuPathDB" id="FungiDB:CC77DRAFT_548513"/>
<evidence type="ECO:0000256" key="2">
    <source>
        <dbReference type="SAM" id="MobiDB-lite"/>
    </source>
</evidence>
<dbReference type="PROSITE" id="PS00463">
    <property type="entry name" value="ZN2_CY6_FUNGAL_1"/>
    <property type="match status" value="1"/>
</dbReference>
<evidence type="ECO:0000313" key="5">
    <source>
        <dbReference type="Proteomes" id="UP000077248"/>
    </source>
</evidence>
<feature type="compositionally biased region" description="Low complexity" evidence="2">
    <location>
        <begin position="68"/>
        <end position="83"/>
    </location>
</feature>
<dbReference type="PROSITE" id="PS50048">
    <property type="entry name" value="ZN2_CY6_FUNGAL_2"/>
    <property type="match status" value="1"/>
</dbReference>
<dbReference type="InterPro" id="IPR001138">
    <property type="entry name" value="Zn2Cys6_DnaBD"/>
</dbReference>
<dbReference type="GO" id="GO:0008270">
    <property type="term" value="F:zinc ion binding"/>
    <property type="evidence" value="ECO:0007669"/>
    <property type="project" value="InterPro"/>
</dbReference>
<dbReference type="InterPro" id="IPR036864">
    <property type="entry name" value="Zn2-C6_fun-type_DNA-bd_sf"/>
</dbReference>
<feature type="domain" description="Zn(2)-C6 fungal-type" evidence="3">
    <location>
        <begin position="14"/>
        <end position="44"/>
    </location>
</feature>
<dbReference type="GeneID" id="29117732"/>
<dbReference type="CDD" id="cd00067">
    <property type="entry name" value="GAL4"/>
    <property type="match status" value="1"/>
</dbReference>
<evidence type="ECO:0000259" key="3">
    <source>
        <dbReference type="PROSITE" id="PS50048"/>
    </source>
</evidence>
<dbReference type="Proteomes" id="UP000077248">
    <property type="component" value="Unassembled WGS sequence"/>
</dbReference>
<keyword evidence="5" id="KW-1185">Reference proteome</keyword>
<evidence type="ECO:0000313" key="4">
    <source>
        <dbReference type="EMBL" id="OAG14630.1"/>
    </source>
</evidence>
<proteinExistence type="predicted"/>
<reference evidence="4 5" key="1">
    <citation type="submission" date="2016-05" db="EMBL/GenBank/DDBJ databases">
        <title>Comparative analysis of secretome profiles of manganese(II)-oxidizing ascomycete fungi.</title>
        <authorList>
            <consortium name="DOE Joint Genome Institute"/>
            <person name="Zeiner C.A."/>
            <person name="Purvine S.O."/>
            <person name="Zink E.M."/>
            <person name="Wu S."/>
            <person name="Pasa-Tolic L."/>
            <person name="Chaput D.L."/>
            <person name="Haridas S."/>
            <person name="Grigoriev I.V."/>
            <person name="Santelli C.M."/>
            <person name="Hansel C.M."/>
        </authorList>
    </citation>
    <scope>NUCLEOTIDE SEQUENCE [LARGE SCALE GENOMIC DNA]</scope>
    <source>
        <strain evidence="4 5">SRC1lrK2f</strain>
    </source>
</reference>
<keyword evidence="1" id="KW-0539">Nucleus</keyword>
<dbReference type="SUPFAM" id="SSF57701">
    <property type="entry name" value="Zn2/Cys6 DNA-binding domain"/>
    <property type="match status" value="1"/>
</dbReference>
<evidence type="ECO:0000256" key="1">
    <source>
        <dbReference type="ARBA" id="ARBA00023242"/>
    </source>
</evidence>
<name>A0A177D633_ALTAL</name>
<dbReference type="SMART" id="SM00066">
    <property type="entry name" value="GAL4"/>
    <property type="match status" value="1"/>
</dbReference>
<sequence length="390" mass="43652">MFTPPTSISKTRDACDRCHSKKLRCEGNGQSCTRCAQAGSACIFSPRQAYNSSNRRRRGADAPRTARRCSTSISTRSTSQEPPNWTTTNLGTLLTPTSDTVILPLPRDEGIDFWNHDDSGTATTSAFSDSAQEVNHILPTDAFGSGATIFPRARSTIVEATLSSVVHDIFHNLGTLRLEFRALDGSIQYPEVYARIFQVSQAFVQILKDVETQDAPFLDPKDRTCAEVEDADIVCTMSCFLKLLTGYDRIFTFWLDLMTSSLEDATVKATFRHTITHLLPTVSIGSFVAPPCYLSQLCLVLDVAGRMYDEFQDGLRRFAKTLNERDRAISMERISYVFDTTTELVIGRERSVALKKQKVLECSRDEGLKRRFDTTLVYLSIFSLAHMERA</sequence>
<accession>A0A177D633</accession>
<protein>
    <recommendedName>
        <fullName evidence="3">Zn(2)-C6 fungal-type domain-containing protein</fullName>
    </recommendedName>
</protein>
<dbReference type="KEGG" id="aalt:CC77DRAFT_548513"/>
<gene>
    <name evidence="4" type="ORF">CC77DRAFT_548513</name>
</gene>
<feature type="region of interest" description="Disordered" evidence="2">
    <location>
        <begin position="52"/>
        <end position="83"/>
    </location>
</feature>
<organism evidence="4 5">
    <name type="scientific">Alternaria alternata</name>
    <name type="common">Alternaria rot fungus</name>
    <name type="synonym">Torula alternata</name>
    <dbReference type="NCBI Taxonomy" id="5599"/>
    <lineage>
        <taxon>Eukaryota</taxon>
        <taxon>Fungi</taxon>
        <taxon>Dikarya</taxon>
        <taxon>Ascomycota</taxon>
        <taxon>Pezizomycotina</taxon>
        <taxon>Dothideomycetes</taxon>
        <taxon>Pleosporomycetidae</taxon>
        <taxon>Pleosporales</taxon>
        <taxon>Pleosporineae</taxon>
        <taxon>Pleosporaceae</taxon>
        <taxon>Alternaria</taxon>
        <taxon>Alternaria sect. Alternaria</taxon>
        <taxon>Alternaria alternata complex</taxon>
    </lineage>
</organism>
<dbReference type="Gene3D" id="4.10.240.10">
    <property type="entry name" value="Zn(2)-C6 fungal-type DNA-binding domain"/>
    <property type="match status" value="1"/>
</dbReference>
<dbReference type="RefSeq" id="XP_018380051.1">
    <property type="nucleotide sequence ID" value="XM_018532138.1"/>
</dbReference>